<dbReference type="Proteomes" id="UP000315295">
    <property type="component" value="Unassembled WGS sequence"/>
</dbReference>
<keyword evidence="2" id="KW-1185">Reference proteome</keyword>
<sequence length="81" mass="9823">MSKFRQIEDFNIEFHGWYNMEPPPLLDYPRQIIRHHLALLTKRRGHIESYEHSRKGKTEMDEECNKGFEDICQVAKRNEPH</sequence>
<protein>
    <submittedName>
        <fullName evidence="1">Uncharacterized protein</fullName>
    </submittedName>
</protein>
<evidence type="ECO:0000313" key="1">
    <source>
        <dbReference type="EMBL" id="TQD84420.1"/>
    </source>
</evidence>
<comment type="caution">
    <text evidence="1">The sequence shown here is derived from an EMBL/GenBank/DDBJ whole genome shotgun (WGS) entry which is preliminary data.</text>
</comment>
<proteinExistence type="predicted"/>
<reference evidence="1 2" key="1">
    <citation type="journal article" date="2019" name="G3 (Bethesda)">
        <title>Sequencing of a Wild Apple (Malus baccata) Genome Unravels the Differences Between Cultivated and Wild Apple Species Regarding Disease Resistance and Cold Tolerance.</title>
        <authorList>
            <person name="Chen X."/>
        </authorList>
    </citation>
    <scope>NUCLEOTIDE SEQUENCE [LARGE SCALE GENOMIC DNA]</scope>
    <source>
        <strain evidence="2">cv. Shandingzi</strain>
        <tissue evidence="1">Leaves</tissue>
    </source>
</reference>
<organism evidence="1 2">
    <name type="scientific">Malus baccata</name>
    <name type="common">Siberian crab apple</name>
    <name type="synonym">Pyrus baccata</name>
    <dbReference type="NCBI Taxonomy" id="106549"/>
    <lineage>
        <taxon>Eukaryota</taxon>
        <taxon>Viridiplantae</taxon>
        <taxon>Streptophyta</taxon>
        <taxon>Embryophyta</taxon>
        <taxon>Tracheophyta</taxon>
        <taxon>Spermatophyta</taxon>
        <taxon>Magnoliopsida</taxon>
        <taxon>eudicotyledons</taxon>
        <taxon>Gunneridae</taxon>
        <taxon>Pentapetalae</taxon>
        <taxon>rosids</taxon>
        <taxon>fabids</taxon>
        <taxon>Rosales</taxon>
        <taxon>Rosaceae</taxon>
        <taxon>Amygdaloideae</taxon>
        <taxon>Maleae</taxon>
        <taxon>Malus</taxon>
    </lineage>
</organism>
<evidence type="ECO:0000313" key="2">
    <source>
        <dbReference type="Proteomes" id="UP000315295"/>
    </source>
</evidence>
<name>A0A540LDB9_MALBA</name>
<dbReference type="EMBL" id="VIEB01000638">
    <property type="protein sequence ID" value="TQD84420.1"/>
    <property type="molecule type" value="Genomic_DNA"/>
</dbReference>
<accession>A0A540LDB9</accession>
<dbReference type="AlphaFoldDB" id="A0A540LDB9"/>
<gene>
    <name evidence="1" type="ORF">C1H46_030033</name>
</gene>